<gene>
    <name evidence="2" type="ORF">TSPGSL018_20462</name>
</gene>
<accession>A0A061RTZ0</accession>
<sequence length="65" mass="7314">MEGVQDSLSRVPEQTSRLGDGEVKVKEVRFRKILDSPPRPPQCVEGYCGCLLASSVRLLRFHSKQ</sequence>
<evidence type="ECO:0000313" key="2">
    <source>
        <dbReference type="EMBL" id="JAC76337.1"/>
    </source>
</evidence>
<organism evidence="2">
    <name type="scientific">Tetraselmis sp. GSL018</name>
    <dbReference type="NCBI Taxonomy" id="582737"/>
    <lineage>
        <taxon>Eukaryota</taxon>
        <taxon>Viridiplantae</taxon>
        <taxon>Chlorophyta</taxon>
        <taxon>core chlorophytes</taxon>
        <taxon>Chlorodendrophyceae</taxon>
        <taxon>Chlorodendrales</taxon>
        <taxon>Chlorodendraceae</taxon>
        <taxon>Tetraselmis</taxon>
    </lineage>
</organism>
<dbReference type="AlphaFoldDB" id="A0A061RTZ0"/>
<feature type="compositionally biased region" description="Polar residues" evidence="1">
    <location>
        <begin position="1"/>
        <end position="17"/>
    </location>
</feature>
<proteinExistence type="predicted"/>
<protein>
    <submittedName>
        <fullName evidence="2">Uncharacterized protein</fullName>
    </submittedName>
</protein>
<name>A0A061RTZ0_9CHLO</name>
<dbReference type="EMBL" id="GBEZ01009238">
    <property type="protein sequence ID" value="JAC76337.1"/>
    <property type="molecule type" value="Transcribed_RNA"/>
</dbReference>
<reference evidence="2" key="1">
    <citation type="submission" date="2014-05" db="EMBL/GenBank/DDBJ databases">
        <title>The transcriptome of the halophilic microalga Tetraselmis sp. GSL018 isolated from the Great Salt Lake, Utah.</title>
        <authorList>
            <person name="Jinkerson R.E."/>
            <person name="D'Adamo S."/>
            <person name="Posewitz M.C."/>
        </authorList>
    </citation>
    <scope>NUCLEOTIDE SEQUENCE</scope>
    <source>
        <strain evidence="2">GSL018</strain>
    </source>
</reference>
<feature type="region of interest" description="Disordered" evidence="1">
    <location>
        <begin position="1"/>
        <end position="20"/>
    </location>
</feature>
<evidence type="ECO:0000256" key="1">
    <source>
        <dbReference type="SAM" id="MobiDB-lite"/>
    </source>
</evidence>